<sequence length="84" mass="9083">MDPVSILEENGSFRLVACEGRYAVVEARAGQVFGLPHDPDGGRSGAAEGADGIRSVAHWMDEAQARALMRDLSQRGDDLARRML</sequence>
<name>A0ABU0MDN4_9PROT</name>
<proteinExistence type="predicted"/>
<keyword evidence="2" id="KW-1185">Reference proteome</keyword>
<dbReference type="EMBL" id="JAUSVU010000001">
    <property type="protein sequence ID" value="MDQ0531359.1"/>
    <property type="molecule type" value="Genomic_DNA"/>
</dbReference>
<reference evidence="1 2" key="1">
    <citation type="submission" date="2023-07" db="EMBL/GenBank/DDBJ databases">
        <title>Genomic Encyclopedia of Type Strains, Phase IV (KMG-IV): sequencing the most valuable type-strain genomes for metagenomic binning, comparative biology and taxonomic classification.</title>
        <authorList>
            <person name="Goeker M."/>
        </authorList>
    </citation>
    <scope>NUCLEOTIDE SEQUENCE [LARGE SCALE GENOMIC DNA]</scope>
    <source>
        <strain evidence="1 2">DSM 19922</strain>
    </source>
</reference>
<protein>
    <submittedName>
        <fullName evidence="1">Uncharacterized protein</fullName>
    </submittedName>
</protein>
<gene>
    <name evidence="1" type="ORF">QO018_000191</name>
</gene>
<comment type="caution">
    <text evidence="1">The sequence shown here is derived from an EMBL/GenBank/DDBJ whole genome shotgun (WGS) entry which is preliminary data.</text>
</comment>
<evidence type="ECO:0000313" key="1">
    <source>
        <dbReference type="EMBL" id="MDQ0531359.1"/>
    </source>
</evidence>
<accession>A0ABU0MDN4</accession>
<organism evidence="1 2">
    <name type="scientific">Azospirillum picis</name>
    <dbReference type="NCBI Taxonomy" id="488438"/>
    <lineage>
        <taxon>Bacteria</taxon>
        <taxon>Pseudomonadati</taxon>
        <taxon>Pseudomonadota</taxon>
        <taxon>Alphaproteobacteria</taxon>
        <taxon>Rhodospirillales</taxon>
        <taxon>Azospirillaceae</taxon>
        <taxon>Azospirillum</taxon>
    </lineage>
</organism>
<evidence type="ECO:0000313" key="2">
    <source>
        <dbReference type="Proteomes" id="UP001244552"/>
    </source>
</evidence>
<dbReference type="RefSeq" id="WP_209978003.1">
    <property type="nucleotide sequence ID" value="NZ_JAGINO010000001.1"/>
</dbReference>
<dbReference type="Proteomes" id="UP001244552">
    <property type="component" value="Unassembled WGS sequence"/>
</dbReference>